<dbReference type="Pfam" id="PF11645">
    <property type="entry name" value="PDDEXK_5"/>
    <property type="match status" value="1"/>
</dbReference>
<organism evidence="2 3">
    <name type="scientific">Reticulibacter mediterranei</name>
    <dbReference type="NCBI Taxonomy" id="2778369"/>
    <lineage>
        <taxon>Bacteria</taxon>
        <taxon>Bacillati</taxon>
        <taxon>Chloroflexota</taxon>
        <taxon>Ktedonobacteria</taxon>
        <taxon>Ktedonobacterales</taxon>
        <taxon>Reticulibacteraceae</taxon>
        <taxon>Reticulibacter</taxon>
    </lineage>
</organism>
<feature type="domain" description="PD(D/E)XK endonuclease" evidence="1">
    <location>
        <begin position="12"/>
        <end position="145"/>
    </location>
</feature>
<dbReference type="EMBL" id="BNJK01000001">
    <property type="protein sequence ID" value="GHO93733.1"/>
    <property type="molecule type" value="Genomic_DNA"/>
</dbReference>
<name>A0A8J3IJR3_9CHLR</name>
<evidence type="ECO:0000259" key="1">
    <source>
        <dbReference type="Pfam" id="PF11645"/>
    </source>
</evidence>
<gene>
    <name evidence="2" type="ORF">KSF_037810</name>
</gene>
<protein>
    <recommendedName>
        <fullName evidence="1">PD(D/E)XK endonuclease domain-containing protein</fullName>
    </recommendedName>
</protein>
<dbReference type="InterPro" id="IPR011856">
    <property type="entry name" value="tRNA_endonuc-like_dom_sf"/>
</dbReference>
<evidence type="ECO:0000313" key="3">
    <source>
        <dbReference type="Proteomes" id="UP000597444"/>
    </source>
</evidence>
<accession>A0A8J3IJR3</accession>
<comment type="caution">
    <text evidence="2">The sequence shown here is derived from an EMBL/GenBank/DDBJ whole genome shotgun (WGS) entry which is preliminary data.</text>
</comment>
<evidence type="ECO:0000313" key="2">
    <source>
        <dbReference type="EMBL" id="GHO93733.1"/>
    </source>
</evidence>
<proteinExistence type="predicted"/>
<sequence length="146" mass="16941">MWIVAQVGPKRHTDKTGDISEAAIIARLLQVGYGVLIPYEKNHRYDVLIEDADGNYWHIQCKTGWMDEERTVINFATASSYNHTAQQKGWRNYRGQVDYFAVYCEELNKIYLIPVEAVGITQAKLRLTATKNKQEKNVRWANDYEL</sequence>
<dbReference type="AlphaFoldDB" id="A0A8J3IJR3"/>
<dbReference type="Proteomes" id="UP000597444">
    <property type="component" value="Unassembled WGS sequence"/>
</dbReference>
<dbReference type="GO" id="GO:0003676">
    <property type="term" value="F:nucleic acid binding"/>
    <property type="evidence" value="ECO:0007669"/>
    <property type="project" value="InterPro"/>
</dbReference>
<keyword evidence="3" id="KW-1185">Reference proteome</keyword>
<reference evidence="2" key="1">
    <citation type="submission" date="2020-10" db="EMBL/GenBank/DDBJ databases">
        <title>Taxonomic study of unclassified bacteria belonging to the class Ktedonobacteria.</title>
        <authorList>
            <person name="Yabe S."/>
            <person name="Wang C.M."/>
            <person name="Zheng Y."/>
            <person name="Sakai Y."/>
            <person name="Cavaletti L."/>
            <person name="Monciardini P."/>
            <person name="Donadio S."/>
        </authorList>
    </citation>
    <scope>NUCLEOTIDE SEQUENCE</scope>
    <source>
        <strain evidence="2">ID150040</strain>
    </source>
</reference>
<dbReference type="InterPro" id="IPR021671">
    <property type="entry name" value="PD(D/E)XK_Endonuc"/>
</dbReference>
<dbReference type="Gene3D" id="3.40.1350.10">
    <property type="match status" value="1"/>
</dbReference>